<proteinExistence type="inferred from homology"/>
<dbReference type="Pfam" id="PF00132">
    <property type="entry name" value="Hexapep"/>
    <property type="match status" value="1"/>
</dbReference>
<evidence type="ECO:0000256" key="1">
    <source>
        <dbReference type="ARBA" id="ARBA00007274"/>
    </source>
</evidence>
<dbReference type="HOGENOM" id="CLU_1058374_0_0_1"/>
<keyword evidence="5" id="KW-1185">Reference proteome</keyword>
<dbReference type="PANTHER" id="PTHR23416">
    <property type="entry name" value="SIALIC ACID SYNTHASE-RELATED"/>
    <property type="match status" value="1"/>
</dbReference>
<dbReference type="PROSITE" id="PS00101">
    <property type="entry name" value="HEXAPEP_TRANSFERASES"/>
    <property type="match status" value="1"/>
</dbReference>
<feature type="region of interest" description="Disordered" evidence="3">
    <location>
        <begin position="1"/>
        <end position="63"/>
    </location>
</feature>
<reference evidence="4 5" key="1">
    <citation type="journal article" date="2013" name="Nat. Commun.">
        <title>The evolution and pathogenic mechanisms of the rice sheath blight pathogen.</title>
        <authorList>
            <person name="Zheng A."/>
            <person name="Lin R."/>
            <person name="Xu L."/>
            <person name="Qin P."/>
            <person name="Tang C."/>
            <person name="Ai P."/>
            <person name="Zhang D."/>
            <person name="Liu Y."/>
            <person name="Sun Z."/>
            <person name="Feng H."/>
            <person name="Wang Y."/>
            <person name="Chen Y."/>
            <person name="Liang X."/>
            <person name="Fu R."/>
            <person name="Li Q."/>
            <person name="Zhang J."/>
            <person name="Yu X."/>
            <person name="Xie Z."/>
            <person name="Ding L."/>
            <person name="Guan P."/>
            <person name="Tang J."/>
            <person name="Liang Y."/>
            <person name="Wang S."/>
            <person name="Deng Q."/>
            <person name="Li S."/>
            <person name="Zhu J."/>
            <person name="Wang L."/>
            <person name="Liu H."/>
            <person name="Li P."/>
        </authorList>
    </citation>
    <scope>NUCLEOTIDE SEQUENCE [LARGE SCALE GENOMIC DNA]</scope>
    <source>
        <strain evidence="5">AG-1 IA</strain>
    </source>
</reference>
<evidence type="ECO:0000256" key="3">
    <source>
        <dbReference type="SAM" id="MobiDB-lite"/>
    </source>
</evidence>
<evidence type="ECO:0000313" key="5">
    <source>
        <dbReference type="Proteomes" id="UP000011668"/>
    </source>
</evidence>
<dbReference type="InterPro" id="IPR051159">
    <property type="entry name" value="Hexapeptide_acetyltransf"/>
</dbReference>
<dbReference type="Proteomes" id="UP000011668">
    <property type="component" value="Unassembled WGS sequence"/>
</dbReference>
<comment type="caution">
    <text evidence="4">The sequence shown here is derived from an EMBL/GenBank/DDBJ whole genome shotgun (WGS) entry which is preliminary data.</text>
</comment>
<dbReference type="STRING" id="983506.L8WK17"/>
<evidence type="ECO:0000313" key="4">
    <source>
        <dbReference type="EMBL" id="ELU37153.1"/>
    </source>
</evidence>
<name>L8WK17_THACA</name>
<dbReference type="GO" id="GO:0008374">
    <property type="term" value="F:O-acyltransferase activity"/>
    <property type="evidence" value="ECO:0007669"/>
    <property type="project" value="TreeGrafter"/>
</dbReference>
<sequence length="263" mass="28954">MERDKGAATNAEDLAKEGLPLPDWSAQPYVRPSPVPASNGKQEKEKTKKGNLAANLLPPNVGCPAEDTEKLEKAEAKMATKSALESDKPLKAAEEEALPLSHVFEPMINSKPYWAGDPYIQKIATKQSRKVKELNAKQDNRKREVLLRSFLKCQDDAYVAIVMPFFCEYAITIGKRTLIGPNVQIYISVHPVRPEEQNRLRGKEWAESIKTGKDCWIGGTVIILPKITIGNGSTVGAGSVVTRDVEPRSLVVGNPAELIKRVD</sequence>
<comment type="similarity">
    <text evidence="1">Belongs to the transferase hexapeptide repeat family.</text>
</comment>
<keyword evidence="2" id="KW-0808">Transferase</keyword>
<accession>L8WK17</accession>
<dbReference type="InterPro" id="IPR018357">
    <property type="entry name" value="Hexapep_transf_CS"/>
</dbReference>
<gene>
    <name evidence="4" type="ORF">AG1IA_08821</name>
</gene>
<dbReference type="SUPFAM" id="SSF51161">
    <property type="entry name" value="Trimeric LpxA-like enzymes"/>
    <property type="match status" value="1"/>
</dbReference>
<dbReference type="Gene3D" id="2.160.10.10">
    <property type="entry name" value="Hexapeptide repeat proteins"/>
    <property type="match status" value="1"/>
</dbReference>
<dbReference type="OrthoDB" id="25818at2759"/>
<protein>
    <submittedName>
        <fullName evidence="4">Hexapep domain-containing protein</fullName>
    </submittedName>
</protein>
<dbReference type="InterPro" id="IPR011004">
    <property type="entry name" value="Trimer_LpxA-like_sf"/>
</dbReference>
<dbReference type="EMBL" id="AFRT01002840">
    <property type="protein sequence ID" value="ELU37153.1"/>
    <property type="molecule type" value="Genomic_DNA"/>
</dbReference>
<dbReference type="AlphaFoldDB" id="L8WK17"/>
<evidence type="ECO:0000256" key="2">
    <source>
        <dbReference type="ARBA" id="ARBA00022679"/>
    </source>
</evidence>
<dbReference type="PANTHER" id="PTHR23416:SF23">
    <property type="entry name" value="ACETYLTRANSFERASE C18B11.09C-RELATED"/>
    <property type="match status" value="1"/>
</dbReference>
<organism evidence="4 5">
    <name type="scientific">Thanatephorus cucumeris (strain AG1-IA)</name>
    <name type="common">Rice sheath blight fungus</name>
    <name type="synonym">Rhizoctonia solani</name>
    <dbReference type="NCBI Taxonomy" id="983506"/>
    <lineage>
        <taxon>Eukaryota</taxon>
        <taxon>Fungi</taxon>
        <taxon>Dikarya</taxon>
        <taxon>Basidiomycota</taxon>
        <taxon>Agaricomycotina</taxon>
        <taxon>Agaricomycetes</taxon>
        <taxon>Cantharellales</taxon>
        <taxon>Ceratobasidiaceae</taxon>
        <taxon>Rhizoctonia</taxon>
        <taxon>Rhizoctonia solani AG-1</taxon>
    </lineage>
</organism>
<dbReference type="InterPro" id="IPR001451">
    <property type="entry name" value="Hexapep"/>
</dbReference>